<dbReference type="Proteomes" id="UP000814243">
    <property type="component" value="Unassembled WGS sequence"/>
</dbReference>
<gene>
    <name evidence="1" type="ORF">HF086_005040</name>
</gene>
<proteinExistence type="predicted"/>
<evidence type="ECO:0000313" key="1">
    <source>
        <dbReference type="EMBL" id="KAH9638959.1"/>
    </source>
</evidence>
<sequence length="398" mass="44609">MSSTSSSDSDYCNCSQCTYLIEDKHDSYICRRKSRVNGRHGLTFTTMAHHPLIYYAEVERIPERFDCVPEMSSFAKWLDNKYVEYLCDSRQNQCYEPTPQATIKECVPCATTREPRTTKKFARIKRTPTSEVRSNATVVSSNVPGSFKCSGRSQSLSSIWRERSVLKPIDAIPHTVQEGLKTWEPKKPSESCVCQHDQIQQMPSNLQAAAVACQCPEELVIPVNVEIQCESATQERHGSCHCNVNTGTAPISRQSSKISNCNPSIEKELKTQKKEKKQQISCQCPEENIVKVDTQSQCLCNSNECVNEVTPKLEPQEGNPVPKPIRWQSQSTVTVNAEECSCTVKEIPIVSKVTQCLACVTNDAVQTSDHAICFEKGVVQYPLFMKIIYADKLNTDGS</sequence>
<protein>
    <submittedName>
        <fullName evidence="1">Uncharacterized protein</fullName>
    </submittedName>
</protein>
<dbReference type="AlphaFoldDB" id="A0A922SJ39"/>
<evidence type="ECO:0000313" key="2">
    <source>
        <dbReference type="Proteomes" id="UP000814243"/>
    </source>
</evidence>
<reference evidence="1" key="1">
    <citation type="journal article" date="2021" name="G3 (Bethesda)">
        <title>Genome and transcriptome analysis of the beet armyworm Spodoptera exigua reveals targets for pest control. .</title>
        <authorList>
            <person name="Simon S."/>
            <person name="Breeschoten T."/>
            <person name="Jansen H.J."/>
            <person name="Dirks R.P."/>
            <person name="Schranz M.E."/>
            <person name="Ros V.I.D."/>
        </authorList>
    </citation>
    <scope>NUCLEOTIDE SEQUENCE</scope>
    <source>
        <strain evidence="1">TB_SE_WUR_2020</strain>
    </source>
</reference>
<accession>A0A922SJ39</accession>
<name>A0A922SJ39_SPOEX</name>
<comment type="caution">
    <text evidence="1">The sequence shown here is derived from an EMBL/GenBank/DDBJ whole genome shotgun (WGS) entry which is preliminary data.</text>
</comment>
<dbReference type="EMBL" id="JACEFF010000364">
    <property type="protein sequence ID" value="KAH9638959.1"/>
    <property type="molecule type" value="Genomic_DNA"/>
</dbReference>
<organism evidence="1 2">
    <name type="scientific">Spodoptera exigua</name>
    <name type="common">Beet armyworm</name>
    <name type="synonym">Noctua fulgens</name>
    <dbReference type="NCBI Taxonomy" id="7107"/>
    <lineage>
        <taxon>Eukaryota</taxon>
        <taxon>Metazoa</taxon>
        <taxon>Ecdysozoa</taxon>
        <taxon>Arthropoda</taxon>
        <taxon>Hexapoda</taxon>
        <taxon>Insecta</taxon>
        <taxon>Pterygota</taxon>
        <taxon>Neoptera</taxon>
        <taxon>Endopterygota</taxon>
        <taxon>Lepidoptera</taxon>
        <taxon>Glossata</taxon>
        <taxon>Ditrysia</taxon>
        <taxon>Noctuoidea</taxon>
        <taxon>Noctuidae</taxon>
        <taxon>Amphipyrinae</taxon>
        <taxon>Spodoptera</taxon>
    </lineage>
</organism>